<feature type="chain" id="PRO_5041430415" evidence="2">
    <location>
        <begin position="21"/>
        <end position="457"/>
    </location>
</feature>
<feature type="compositionally biased region" description="Basic and acidic residues" evidence="1">
    <location>
        <begin position="275"/>
        <end position="288"/>
    </location>
</feature>
<organism evidence="3 4">
    <name type="scientific">Armillaria luteobubalina</name>
    <dbReference type="NCBI Taxonomy" id="153913"/>
    <lineage>
        <taxon>Eukaryota</taxon>
        <taxon>Fungi</taxon>
        <taxon>Dikarya</taxon>
        <taxon>Basidiomycota</taxon>
        <taxon>Agaricomycotina</taxon>
        <taxon>Agaricomycetes</taxon>
        <taxon>Agaricomycetidae</taxon>
        <taxon>Agaricales</taxon>
        <taxon>Marasmiineae</taxon>
        <taxon>Physalacriaceae</taxon>
        <taxon>Armillaria</taxon>
    </lineage>
</organism>
<dbReference type="Proteomes" id="UP001175228">
    <property type="component" value="Unassembled WGS sequence"/>
</dbReference>
<feature type="signal peptide" evidence="2">
    <location>
        <begin position="1"/>
        <end position="20"/>
    </location>
</feature>
<evidence type="ECO:0000256" key="1">
    <source>
        <dbReference type="SAM" id="MobiDB-lite"/>
    </source>
</evidence>
<sequence>MTTLFLCLMLLLLIFATIWCKHALSPLSTSRCLPEMQCPLDMHINILQDFKFVDSQYELALHSQVYVIACQIPAEHQCPLWKKWYLIDDEALCHDYLLDDEVLLSSKEGYETNGEGCVAEANIWPFHVVILLPPCHPTATPSPKKSLWHSPKRPKPYMVGSPEPPKELAFSAPGKKFLSILLPLAGSALGGPNTHKQQCKQVAITETLVPVSNIWSKPVGVPSSSVKPIVRKAGPKNKVGPKKKAVPGNLPVPVPITDPVQMGSKPSPSSESEVPESKDNGEVPVKAKEPLFLLSDTDPIGDEDMPPPAKCVGVESSVPKDSAPSPPYNTIYAQAFHPDINLRFHKPPSCLLANSGTVTSTFIAAILTLIPTSYAHLPYLNLLYFNCMLASIPDECVFEGKIGEEWCTKCKTNRHGPCSARWNTNQLCNMASLLDQLTLSGDSVIAWGLVWVKGINT</sequence>
<evidence type="ECO:0000313" key="4">
    <source>
        <dbReference type="Proteomes" id="UP001175228"/>
    </source>
</evidence>
<protein>
    <submittedName>
        <fullName evidence="3">Uncharacterized protein</fullName>
    </submittedName>
</protein>
<name>A0AA39PX07_9AGAR</name>
<accession>A0AA39PX07</accession>
<keyword evidence="4" id="KW-1185">Reference proteome</keyword>
<feature type="region of interest" description="Disordered" evidence="1">
    <location>
        <begin position="226"/>
        <end position="288"/>
    </location>
</feature>
<keyword evidence="2" id="KW-0732">Signal</keyword>
<feature type="compositionally biased region" description="Basic residues" evidence="1">
    <location>
        <begin position="229"/>
        <end position="245"/>
    </location>
</feature>
<gene>
    <name evidence="3" type="ORF">EDD18DRAFT_1109232</name>
</gene>
<dbReference type="AlphaFoldDB" id="A0AA39PX07"/>
<reference evidence="3" key="1">
    <citation type="submission" date="2023-06" db="EMBL/GenBank/DDBJ databases">
        <authorList>
            <consortium name="Lawrence Berkeley National Laboratory"/>
            <person name="Ahrendt S."/>
            <person name="Sahu N."/>
            <person name="Indic B."/>
            <person name="Wong-Bajracharya J."/>
            <person name="Merenyi Z."/>
            <person name="Ke H.-M."/>
            <person name="Monk M."/>
            <person name="Kocsube S."/>
            <person name="Drula E."/>
            <person name="Lipzen A."/>
            <person name="Balint B."/>
            <person name="Henrissat B."/>
            <person name="Andreopoulos B."/>
            <person name="Martin F.M."/>
            <person name="Harder C.B."/>
            <person name="Rigling D."/>
            <person name="Ford K.L."/>
            <person name="Foster G.D."/>
            <person name="Pangilinan J."/>
            <person name="Papanicolaou A."/>
            <person name="Barry K."/>
            <person name="LaButti K."/>
            <person name="Viragh M."/>
            <person name="Koriabine M."/>
            <person name="Yan M."/>
            <person name="Riley R."/>
            <person name="Champramary S."/>
            <person name="Plett K.L."/>
            <person name="Tsai I.J."/>
            <person name="Slot J."/>
            <person name="Sipos G."/>
            <person name="Plett J."/>
            <person name="Nagy L.G."/>
            <person name="Grigoriev I.V."/>
        </authorList>
    </citation>
    <scope>NUCLEOTIDE SEQUENCE</scope>
    <source>
        <strain evidence="3">HWK02</strain>
    </source>
</reference>
<comment type="caution">
    <text evidence="3">The sequence shown here is derived from an EMBL/GenBank/DDBJ whole genome shotgun (WGS) entry which is preliminary data.</text>
</comment>
<dbReference type="EMBL" id="JAUEPU010000031">
    <property type="protein sequence ID" value="KAK0492142.1"/>
    <property type="molecule type" value="Genomic_DNA"/>
</dbReference>
<evidence type="ECO:0000256" key="2">
    <source>
        <dbReference type="SAM" id="SignalP"/>
    </source>
</evidence>
<proteinExistence type="predicted"/>
<evidence type="ECO:0000313" key="3">
    <source>
        <dbReference type="EMBL" id="KAK0492142.1"/>
    </source>
</evidence>